<keyword evidence="2" id="KW-0808">Transferase</keyword>
<dbReference type="RefSeq" id="WP_231924425.1">
    <property type="nucleotide sequence ID" value="NZ_LT607409.1"/>
</dbReference>
<dbReference type="SUPFAM" id="SSF56112">
    <property type="entry name" value="Protein kinase-like (PK-like)"/>
    <property type="match status" value="1"/>
</dbReference>
<evidence type="ECO:0000313" key="2">
    <source>
        <dbReference type="EMBL" id="SCE68499.1"/>
    </source>
</evidence>
<dbReference type="InterPro" id="IPR011009">
    <property type="entry name" value="Kinase-like_dom_sf"/>
</dbReference>
<dbReference type="InterPro" id="IPR002575">
    <property type="entry name" value="Aminoglycoside_PTrfase"/>
</dbReference>
<dbReference type="Pfam" id="PF01636">
    <property type="entry name" value="APH"/>
    <property type="match status" value="2"/>
</dbReference>
<accession>A0A1C4UA54</accession>
<dbReference type="EMBL" id="LT607409">
    <property type="protein sequence ID" value="SCE68499.1"/>
    <property type="molecule type" value="Genomic_DNA"/>
</dbReference>
<evidence type="ECO:0000259" key="1">
    <source>
        <dbReference type="Pfam" id="PF01636"/>
    </source>
</evidence>
<proteinExistence type="predicted"/>
<dbReference type="Proteomes" id="UP000198224">
    <property type="component" value="Chromosome I"/>
</dbReference>
<evidence type="ECO:0000313" key="3">
    <source>
        <dbReference type="Proteomes" id="UP000198224"/>
    </source>
</evidence>
<protein>
    <submittedName>
        <fullName evidence="2">Phosphotransferase enzyme family protein</fullName>
    </submittedName>
</protein>
<dbReference type="GO" id="GO:0016740">
    <property type="term" value="F:transferase activity"/>
    <property type="evidence" value="ECO:0007669"/>
    <property type="project" value="UniProtKB-KW"/>
</dbReference>
<keyword evidence="3" id="KW-1185">Reference proteome</keyword>
<dbReference type="AlphaFoldDB" id="A0A1C4UA54"/>
<sequence>MLRSAGRHGPPADMATAAAFCGALPPDLAAAGSPGNRFTHLKVRSATADPVLLEGEQRMTEQQEFRGGVNVVCRHGDVVHRPASPAAPAIHRLLRHLHDHGFHGAPQPRGFDSEGNEILTFLDGEVPDVLTPELRTPEFLATAAALLRGLHDASVTFRPRPDDPWLFPVRQPAEVMCHGDAAQYNSVVKDGLAVGFIDFDAAHPGPRIWDVAYAVYRFAPLQGPDNPESFGTPQEQGRRAAEFCRAYGPDVGAEVVDVVPDRLQALIDFMRDQAGQGNEAFQQHLAQGHTDLYEADIRYVRAHRDMLRAAFTEG</sequence>
<name>A0A1C4UA54_9ACTN</name>
<feature type="domain" description="Aminoglycoside phosphotransferase" evidence="1">
    <location>
        <begin position="172"/>
        <end position="248"/>
    </location>
</feature>
<gene>
    <name evidence="2" type="ORF">GA0070612_0223</name>
</gene>
<reference evidence="3" key="1">
    <citation type="submission" date="2016-06" db="EMBL/GenBank/DDBJ databases">
        <authorList>
            <person name="Varghese N."/>
            <person name="Submissions Spin"/>
        </authorList>
    </citation>
    <scope>NUCLEOTIDE SEQUENCE [LARGE SCALE GENOMIC DNA]</scope>
    <source>
        <strain evidence="3">DSM 45160</strain>
    </source>
</reference>
<dbReference type="Gene3D" id="3.90.1200.10">
    <property type="match status" value="1"/>
</dbReference>
<feature type="domain" description="Aminoglycoside phosphotransferase" evidence="1">
    <location>
        <begin position="81"/>
        <end position="170"/>
    </location>
</feature>
<organism evidence="2 3">
    <name type="scientific">Micromonospora chokoriensis</name>
    <dbReference type="NCBI Taxonomy" id="356851"/>
    <lineage>
        <taxon>Bacteria</taxon>
        <taxon>Bacillati</taxon>
        <taxon>Actinomycetota</taxon>
        <taxon>Actinomycetes</taxon>
        <taxon>Micromonosporales</taxon>
        <taxon>Micromonosporaceae</taxon>
        <taxon>Micromonospora</taxon>
    </lineage>
</organism>